<feature type="non-terminal residue" evidence="2">
    <location>
        <position position="1"/>
    </location>
</feature>
<organism evidence="2">
    <name type="scientific">uncultured Solirubrobacteraceae bacterium</name>
    <dbReference type="NCBI Taxonomy" id="1162706"/>
    <lineage>
        <taxon>Bacteria</taxon>
        <taxon>Bacillati</taxon>
        <taxon>Actinomycetota</taxon>
        <taxon>Thermoleophilia</taxon>
        <taxon>Solirubrobacterales</taxon>
        <taxon>Solirubrobacteraceae</taxon>
        <taxon>environmental samples</taxon>
    </lineage>
</organism>
<evidence type="ECO:0000313" key="2">
    <source>
        <dbReference type="EMBL" id="CAA9478282.1"/>
    </source>
</evidence>
<feature type="non-terminal residue" evidence="2">
    <location>
        <position position="147"/>
    </location>
</feature>
<sequence length="147" mass="15988">GPRRGRPADGTDGRPRGAAGSDQLGPRPRGRHLAGGVPVVCDRDAGAGDHRVARHGRHGAAQRGARGRGPVPHGRAARRGLRHVDPGHGAHARRRRRGRRDDRRPARGLGRRRPLRPDRRREAADHAGARARHRAAGARDVPRRARL</sequence>
<feature type="compositionally biased region" description="Basic and acidic residues" evidence="1">
    <location>
        <begin position="41"/>
        <end position="51"/>
    </location>
</feature>
<proteinExistence type="predicted"/>
<name>A0A6J4RNJ5_9ACTN</name>
<dbReference type="AlphaFoldDB" id="A0A6J4RNJ5"/>
<dbReference type="EMBL" id="CADCVQ010000035">
    <property type="protein sequence ID" value="CAA9478282.1"/>
    <property type="molecule type" value="Genomic_DNA"/>
</dbReference>
<reference evidence="2" key="1">
    <citation type="submission" date="2020-02" db="EMBL/GenBank/DDBJ databases">
        <authorList>
            <person name="Meier V. D."/>
        </authorList>
    </citation>
    <scope>NUCLEOTIDE SEQUENCE</scope>
    <source>
        <strain evidence="2">AVDCRST_MAG67</strain>
    </source>
</reference>
<gene>
    <name evidence="2" type="ORF">AVDCRST_MAG67-684</name>
</gene>
<feature type="region of interest" description="Disordered" evidence="1">
    <location>
        <begin position="1"/>
        <end position="147"/>
    </location>
</feature>
<feature type="compositionally biased region" description="Basic and acidic residues" evidence="1">
    <location>
        <begin position="1"/>
        <end position="15"/>
    </location>
</feature>
<evidence type="ECO:0000256" key="1">
    <source>
        <dbReference type="SAM" id="MobiDB-lite"/>
    </source>
</evidence>
<accession>A0A6J4RNJ5</accession>
<protein>
    <submittedName>
        <fullName evidence="2">Uncharacterized protein</fullName>
    </submittedName>
</protein>
<feature type="compositionally biased region" description="Basic and acidic residues" evidence="1">
    <location>
        <begin position="115"/>
        <end position="128"/>
    </location>
</feature>